<name>J0XCW1_9ACTO</name>
<gene>
    <name evidence="1" type="ORF">HMPREF1318_1946</name>
</gene>
<evidence type="ECO:0000313" key="2">
    <source>
        <dbReference type="Proteomes" id="UP000002941"/>
    </source>
</evidence>
<comment type="caution">
    <text evidence="1">The sequence shown here is derived from an EMBL/GenBank/DDBJ whole genome shotgun (WGS) entry which is preliminary data.</text>
</comment>
<evidence type="ECO:0000313" key="1">
    <source>
        <dbReference type="EMBL" id="EJF46536.1"/>
    </source>
</evidence>
<accession>J0XCW1</accession>
<proteinExistence type="predicted"/>
<dbReference type="EMBL" id="AKFT01000057">
    <property type="protein sequence ID" value="EJF46536.1"/>
    <property type="molecule type" value="Genomic_DNA"/>
</dbReference>
<keyword evidence="2" id="KW-1185">Reference proteome</keyword>
<protein>
    <submittedName>
        <fullName evidence="1">Uncharacterized protein</fullName>
    </submittedName>
</protein>
<sequence>MKARRKGPISIVAATIFSLSAIVEPVGAAQAKDSADASVGGLPDKRYDGFIESGWN</sequence>
<dbReference type="Proteomes" id="UP000002941">
    <property type="component" value="Unassembled WGS sequence"/>
</dbReference>
<organism evidence="1 2">
    <name type="scientific">Actinomyces massiliensis F0489</name>
    <dbReference type="NCBI Taxonomy" id="1125718"/>
    <lineage>
        <taxon>Bacteria</taxon>
        <taxon>Bacillati</taxon>
        <taxon>Actinomycetota</taxon>
        <taxon>Actinomycetes</taxon>
        <taxon>Actinomycetales</taxon>
        <taxon>Actinomycetaceae</taxon>
        <taxon>Actinomyces</taxon>
    </lineage>
</organism>
<reference evidence="1 2" key="1">
    <citation type="submission" date="2012-05" db="EMBL/GenBank/DDBJ databases">
        <authorList>
            <person name="Harkins D.M."/>
            <person name="Madupu R."/>
            <person name="Durkin A.S."/>
            <person name="Torralba M."/>
            <person name="Methe B."/>
            <person name="Sutton G.G."/>
            <person name="Nelson K.E."/>
        </authorList>
    </citation>
    <scope>NUCLEOTIDE SEQUENCE [LARGE SCALE GENOMIC DNA]</scope>
    <source>
        <strain evidence="1 2">F0489</strain>
    </source>
</reference>
<dbReference type="AlphaFoldDB" id="J0XCW1"/>